<dbReference type="SUPFAM" id="SSF54211">
    <property type="entry name" value="Ribosomal protein S5 domain 2-like"/>
    <property type="match status" value="1"/>
</dbReference>
<feature type="binding site" evidence="5">
    <location>
        <position position="33"/>
    </location>
    <ligand>
        <name>ATP</name>
        <dbReference type="ChEBI" id="CHEBI:30616"/>
    </ligand>
</feature>
<dbReference type="InterPro" id="IPR001404">
    <property type="entry name" value="Hsp90_fam"/>
</dbReference>
<dbReference type="AlphaFoldDB" id="A0AAW8F2K5"/>
<dbReference type="Proteomes" id="UP001244427">
    <property type="component" value="Unassembled WGS sequence"/>
</dbReference>
<proteinExistence type="inferred from homology"/>
<dbReference type="Pfam" id="PF13589">
    <property type="entry name" value="HATPase_c_3"/>
    <property type="match status" value="1"/>
</dbReference>
<accession>A0AAW8F2K5</accession>
<dbReference type="GO" id="GO:0016887">
    <property type="term" value="F:ATP hydrolysis activity"/>
    <property type="evidence" value="ECO:0007669"/>
    <property type="project" value="InterPro"/>
</dbReference>
<dbReference type="Gene3D" id="3.30.565.10">
    <property type="entry name" value="Histidine kinase-like ATPase, C-terminal domain"/>
    <property type="match status" value="1"/>
</dbReference>
<dbReference type="PRINTS" id="PR00775">
    <property type="entry name" value="HEATSHOCK90"/>
</dbReference>
<evidence type="ECO:0000256" key="1">
    <source>
        <dbReference type="ARBA" id="ARBA00008239"/>
    </source>
</evidence>
<keyword evidence="2 5" id="KW-0547">Nucleotide-binding</keyword>
<dbReference type="PANTHER" id="PTHR11528">
    <property type="entry name" value="HEAT SHOCK PROTEIN 90 FAMILY MEMBER"/>
    <property type="match status" value="1"/>
</dbReference>
<dbReference type="EMBL" id="JAUSXV010000001">
    <property type="protein sequence ID" value="MDQ0649264.1"/>
    <property type="molecule type" value="Genomic_DNA"/>
</dbReference>
<evidence type="ECO:0000313" key="7">
    <source>
        <dbReference type="Proteomes" id="UP001244427"/>
    </source>
</evidence>
<feature type="binding site" evidence="5">
    <location>
        <position position="71"/>
    </location>
    <ligand>
        <name>ATP</name>
        <dbReference type="ChEBI" id="CHEBI:30616"/>
    </ligand>
</feature>
<dbReference type="GO" id="GO:0051082">
    <property type="term" value="F:unfolded protein binding"/>
    <property type="evidence" value="ECO:0007669"/>
    <property type="project" value="InterPro"/>
</dbReference>
<comment type="caution">
    <text evidence="6">The sequence shown here is derived from an EMBL/GenBank/DDBJ whole genome shotgun (WGS) entry which is preliminary data.</text>
</comment>
<dbReference type="PIRSF" id="PIRSF002583">
    <property type="entry name" value="Hsp90"/>
    <property type="match status" value="1"/>
</dbReference>
<dbReference type="InterPro" id="IPR036890">
    <property type="entry name" value="HATPase_C_sf"/>
</dbReference>
<dbReference type="Gene3D" id="3.30.230.80">
    <property type="match status" value="1"/>
</dbReference>
<dbReference type="GO" id="GO:0140662">
    <property type="term" value="F:ATP-dependent protein folding chaperone"/>
    <property type="evidence" value="ECO:0007669"/>
    <property type="project" value="InterPro"/>
</dbReference>
<evidence type="ECO:0000256" key="3">
    <source>
        <dbReference type="ARBA" id="ARBA00022840"/>
    </source>
</evidence>
<comment type="similarity">
    <text evidence="1">Belongs to the heat shock protein 90 family.</text>
</comment>
<sequence length="604" mass="65702">MSAEVQQFQVDLRGVVDLLSRHIYSSPRVYLRELLQNARDAITARREVDGAGGRITITPLSDASGEFVLRDDGVGLTAAEVADLLATVGRSSKRDIFDMPRSDYLGQFGIGLLSCFMVADTIVIRSRSARGGAAVEWTGSADGTFQVVELDEELPIGTSVHLVPRFDADDLLRPAAVRELATTFGEFLPVSVTIDAPSGAVDVTHPAPFLGADPDEVAQYGRELLGAGPLDVIELSEPATGTRGVAYVLPFAPPPGARQATRMYLGRMLLSERVDDVLPEWAFFVRAVIDSTGLAPTASRESLVEDAALERVREQLGAGIRRWVLELGLTEPHRLAQFVAIHEVGLKSLVRHDEELARFITRWLTLETTHGTMRVGELVERYPHVRFAATVDEFRQVAGISPASEILVNGGYLYDADLIRMLPELHPEVTVEQVDVTGELDRLDPPPLDDRDAAVALESRAGDVLAASGCTVVVRSIDRPDLAGLYVADPEVLRTIDRRRTRGVTGSLWGGVLDRIDSSLSAARDDDLRARLCLNWSNRVVRALVRVQDDAVFARTVQLLYIQSLLAGHHPLSDADRALMTSALTDLVSLSAGIEGDAVPFDTL</sequence>
<dbReference type="Pfam" id="PF00183">
    <property type="entry name" value="HSP90"/>
    <property type="match status" value="1"/>
</dbReference>
<evidence type="ECO:0000256" key="4">
    <source>
        <dbReference type="ARBA" id="ARBA00023186"/>
    </source>
</evidence>
<keyword evidence="3 5" id="KW-0067">ATP-binding</keyword>
<feature type="binding site" evidence="5">
    <location>
        <position position="37"/>
    </location>
    <ligand>
        <name>ATP</name>
        <dbReference type="ChEBI" id="CHEBI:30616"/>
    </ligand>
</feature>
<evidence type="ECO:0000256" key="2">
    <source>
        <dbReference type="ARBA" id="ARBA00022741"/>
    </source>
</evidence>
<dbReference type="InterPro" id="IPR020568">
    <property type="entry name" value="Ribosomal_Su5_D2-typ_SF"/>
</dbReference>
<reference evidence="6 7" key="1">
    <citation type="submission" date="2023-07" db="EMBL/GenBank/DDBJ databases">
        <title>Comparative genomics of wheat-associated soil bacteria to identify genetic determinants of phenazine resistance.</title>
        <authorList>
            <person name="Mouncey N."/>
        </authorList>
    </citation>
    <scope>NUCLEOTIDE SEQUENCE [LARGE SCALE GENOMIC DNA]</scope>
    <source>
        <strain evidence="6 7">W4I9-1</strain>
    </source>
</reference>
<gene>
    <name evidence="6" type="ORF">QFZ53_003460</name>
</gene>
<dbReference type="NCBIfam" id="NF010683">
    <property type="entry name" value="PRK14083.1"/>
    <property type="match status" value="1"/>
</dbReference>
<evidence type="ECO:0000313" key="6">
    <source>
        <dbReference type="EMBL" id="MDQ0649264.1"/>
    </source>
</evidence>
<dbReference type="GO" id="GO:0005524">
    <property type="term" value="F:ATP binding"/>
    <property type="evidence" value="ECO:0007669"/>
    <property type="project" value="UniProtKB-KW"/>
</dbReference>
<name>A0AAW8F2K5_9MICO</name>
<feature type="binding site" evidence="5">
    <location>
        <position position="158"/>
    </location>
    <ligand>
        <name>ATP</name>
        <dbReference type="ChEBI" id="CHEBI:30616"/>
    </ligand>
</feature>
<keyword evidence="7" id="KW-1185">Reference proteome</keyword>
<dbReference type="SUPFAM" id="SSF55874">
    <property type="entry name" value="ATPase domain of HSP90 chaperone/DNA topoisomerase II/histidine kinase"/>
    <property type="match status" value="1"/>
</dbReference>
<keyword evidence="4" id="KW-0143">Chaperone</keyword>
<protein>
    <submittedName>
        <fullName evidence="6">Molecular chaperone HtpG</fullName>
    </submittedName>
</protein>
<organism evidence="6 7">
    <name type="scientific">Microbacterium natoriense</name>
    <dbReference type="NCBI Taxonomy" id="284570"/>
    <lineage>
        <taxon>Bacteria</taxon>
        <taxon>Bacillati</taxon>
        <taxon>Actinomycetota</taxon>
        <taxon>Actinomycetes</taxon>
        <taxon>Micrococcales</taxon>
        <taxon>Microbacteriaceae</taxon>
        <taxon>Microbacterium</taxon>
    </lineage>
</organism>
<evidence type="ECO:0000256" key="5">
    <source>
        <dbReference type="PIRSR" id="PIRSR002583-1"/>
    </source>
</evidence>
<dbReference type="InterPro" id="IPR020575">
    <property type="entry name" value="Hsp90_N"/>
</dbReference>
<dbReference type="RefSeq" id="WP_307298525.1">
    <property type="nucleotide sequence ID" value="NZ_JAUSXV010000001.1"/>
</dbReference>